<dbReference type="Pfam" id="PF04865">
    <property type="entry name" value="Baseplate_J"/>
    <property type="match status" value="1"/>
</dbReference>
<reference evidence="2" key="1">
    <citation type="submission" date="2020-10" db="EMBL/GenBank/DDBJ databases">
        <authorList>
            <person name="Gilroy R."/>
        </authorList>
    </citation>
    <scope>NUCLEOTIDE SEQUENCE</scope>
    <source>
        <strain evidence="2">CHK176-6737</strain>
    </source>
</reference>
<dbReference type="EMBL" id="DVNM01000042">
    <property type="protein sequence ID" value="HIU69762.1"/>
    <property type="molecule type" value="Genomic_DNA"/>
</dbReference>
<dbReference type="InterPro" id="IPR052399">
    <property type="entry name" value="Phage_Baseplate_Assmbl_Protein"/>
</dbReference>
<reference evidence="2" key="2">
    <citation type="journal article" date="2021" name="PeerJ">
        <title>Extensive microbial diversity within the chicken gut microbiome revealed by metagenomics and culture.</title>
        <authorList>
            <person name="Gilroy R."/>
            <person name="Ravi A."/>
            <person name="Getino M."/>
            <person name="Pursley I."/>
            <person name="Horton D.L."/>
            <person name="Alikhan N.F."/>
            <person name="Baker D."/>
            <person name="Gharbi K."/>
            <person name="Hall N."/>
            <person name="Watson M."/>
            <person name="Adriaenssens E.M."/>
            <person name="Foster-Nyarko E."/>
            <person name="Jarju S."/>
            <person name="Secka A."/>
            <person name="Antonio M."/>
            <person name="Oren A."/>
            <person name="Chaudhuri R.R."/>
            <person name="La Ragione R."/>
            <person name="Hildebrand F."/>
            <person name="Pallen M.J."/>
        </authorList>
    </citation>
    <scope>NUCLEOTIDE SEQUENCE</scope>
    <source>
        <strain evidence="2">CHK176-6737</strain>
    </source>
</reference>
<evidence type="ECO:0000313" key="2">
    <source>
        <dbReference type="EMBL" id="HIU69762.1"/>
    </source>
</evidence>
<dbReference type="InterPro" id="IPR006949">
    <property type="entry name" value="Barrel_Baseplate_J-like"/>
</dbReference>
<evidence type="ECO:0000259" key="1">
    <source>
        <dbReference type="Pfam" id="PF04865"/>
    </source>
</evidence>
<proteinExistence type="predicted"/>
<dbReference type="Proteomes" id="UP000824125">
    <property type="component" value="Unassembled WGS sequence"/>
</dbReference>
<feature type="domain" description="Baseplate protein J-like barrel" evidence="1">
    <location>
        <begin position="86"/>
        <end position="173"/>
    </location>
</feature>
<dbReference type="AlphaFoldDB" id="A0A9D1MWB6"/>
<accession>A0A9D1MWB6</accession>
<dbReference type="PANTHER" id="PTHR37829">
    <property type="entry name" value="PHAGE-LIKE ELEMENT PBSX PROTEIN XKDT"/>
    <property type="match status" value="1"/>
</dbReference>
<evidence type="ECO:0000313" key="3">
    <source>
        <dbReference type="Proteomes" id="UP000824125"/>
    </source>
</evidence>
<comment type="caution">
    <text evidence="2">The sequence shown here is derived from an EMBL/GenBank/DDBJ whole genome shotgun (WGS) entry which is preliminary data.</text>
</comment>
<dbReference type="PANTHER" id="PTHR37829:SF3">
    <property type="entry name" value="PROTEIN JAYE-RELATED"/>
    <property type="match status" value="1"/>
</dbReference>
<protein>
    <submittedName>
        <fullName evidence="2">Baseplate J/gp47 family protein</fullName>
    </submittedName>
</protein>
<gene>
    <name evidence="2" type="ORF">IAD23_07395</name>
</gene>
<organism evidence="2 3">
    <name type="scientific">Candidatus Scybalenecus merdavium</name>
    <dbReference type="NCBI Taxonomy" id="2840939"/>
    <lineage>
        <taxon>Bacteria</taxon>
        <taxon>Bacillati</taxon>
        <taxon>Bacillota</taxon>
        <taxon>Clostridia</taxon>
        <taxon>Eubacteriales</taxon>
        <taxon>Oscillospiraceae</taxon>
        <taxon>Oscillospiraceae incertae sedis</taxon>
        <taxon>Candidatus Scybalenecus</taxon>
    </lineage>
</organism>
<sequence length="359" mass="39004">MTQTYDEILTRMKKRFFEQSGEDPDRSGEILVRLEAVAAEVFALYTFGDFILQQAFAETSTGEYLDKAGAVFSLTRKSAARTTGEVTFTAAEDTQGSITIDQGTAVCAAGAPYIQYFTDETVTIPAANATASVGVTAAQPGTKYNRPAGFIDTVVNPPGGIVRVTNAEALAGGFDEEDDAHFRARVLDYFREYMNGYNEASIHNACMRMDGVRDCRVRVPDDTTLQIAVRLDGDTASWQFVLEFLVQFAYLDMFGITLQPLVAEAQSYDLHISLGVSPYSEPDRQKLVQAANEILLQLSGASRIDEGLALAEIENALLQLDDVEACSVQCTQALAGILPCPAGKYVSLNTVEEVTLYAV</sequence>
<name>A0A9D1MWB6_9FIRM</name>